<organism evidence="1 2">
    <name type="scientific">Carboxylicivirga mesophila</name>
    <dbReference type="NCBI Taxonomy" id="1166478"/>
    <lineage>
        <taxon>Bacteria</taxon>
        <taxon>Pseudomonadati</taxon>
        <taxon>Bacteroidota</taxon>
        <taxon>Bacteroidia</taxon>
        <taxon>Marinilabiliales</taxon>
        <taxon>Marinilabiliaceae</taxon>
        <taxon>Carboxylicivirga</taxon>
    </lineage>
</organism>
<evidence type="ECO:0000313" key="1">
    <source>
        <dbReference type="EMBL" id="MBS2213512.1"/>
    </source>
</evidence>
<dbReference type="PROSITE" id="PS51257">
    <property type="entry name" value="PROKAR_LIPOPROTEIN"/>
    <property type="match status" value="1"/>
</dbReference>
<gene>
    <name evidence="1" type="ORF">KEM09_19030</name>
</gene>
<keyword evidence="2" id="KW-1185">Reference proteome</keyword>
<sequence>MGRNFIQFGIFSLMLLLLGACQKEEFTQPVATQLLVKLADGSSPNISFEMGTVFFQQIQFDGHRQQGGDVHFSTKADKPMGPVTFSGESEGFIKHFDIPQGVYSHMQWQFVVGDMDELDDVTDGDDEGDELDIDGGLLLNGHCLKADGTILPLRIVIDEDEQFRVNTFATDDAQTITLTAANSYAMLLLIDPYYAVRSISTASWENAEVENDDDELYIEVSSDVNEGLYETILFRLESSMKVTIQ</sequence>
<comment type="caution">
    <text evidence="1">The sequence shown here is derived from an EMBL/GenBank/DDBJ whole genome shotgun (WGS) entry which is preliminary data.</text>
</comment>
<protein>
    <recommendedName>
        <fullName evidence="3">DUF4382 domain-containing protein</fullName>
    </recommendedName>
</protein>
<name>A0ABS5KFF4_9BACT</name>
<proteinExistence type="predicted"/>
<dbReference type="Proteomes" id="UP000721861">
    <property type="component" value="Unassembled WGS sequence"/>
</dbReference>
<dbReference type="EMBL" id="JAGUCN010000029">
    <property type="protein sequence ID" value="MBS2213512.1"/>
    <property type="molecule type" value="Genomic_DNA"/>
</dbReference>
<evidence type="ECO:0008006" key="3">
    <source>
        <dbReference type="Google" id="ProtNLM"/>
    </source>
</evidence>
<dbReference type="RefSeq" id="WP_212230741.1">
    <property type="nucleotide sequence ID" value="NZ_JAGUCN010000029.1"/>
</dbReference>
<reference evidence="1 2" key="1">
    <citation type="journal article" date="2014" name="Int. J. Syst. Evol. Microbiol.">
        <title>Carboxylicivirga gen. nov. in the family Marinilabiliaceae with two novel species, Carboxylicivirga mesophila sp. nov. and Carboxylicivirga taeanensis sp. nov., and reclassification of Cytophaga fermentans as Saccharicrinis fermentans gen. nov., comb. nov.</title>
        <authorList>
            <person name="Yang S.H."/>
            <person name="Seo H.S."/>
            <person name="Woo J.H."/>
            <person name="Oh H.M."/>
            <person name="Jang H."/>
            <person name="Lee J.H."/>
            <person name="Kim S.J."/>
            <person name="Kwon K.K."/>
        </authorList>
    </citation>
    <scope>NUCLEOTIDE SEQUENCE [LARGE SCALE GENOMIC DNA]</scope>
    <source>
        <strain evidence="1 2">JCM 18290</strain>
    </source>
</reference>
<evidence type="ECO:0000313" key="2">
    <source>
        <dbReference type="Proteomes" id="UP000721861"/>
    </source>
</evidence>
<accession>A0ABS5KFF4</accession>